<dbReference type="PROSITE" id="PS51257">
    <property type="entry name" value="PROKAR_LIPOPROTEIN"/>
    <property type="match status" value="1"/>
</dbReference>
<organism evidence="3 4">
    <name type="scientific">Paractinoplanes brasiliensis</name>
    <dbReference type="NCBI Taxonomy" id="52695"/>
    <lineage>
        <taxon>Bacteria</taxon>
        <taxon>Bacillati</taxon>
        <taxon>Actinomycetota</taxon>
        <taxon>Actinomycetes</taxon>
        <taxon>Micromonosporales</taxon>
        <taxon>Micromonosporaceae</taxon>
        <taxon>Paractinoplanes</taxon>
    </lineage>
</organism>
<feature type="region of interest" description="Disordered" evidence="1">
    <location>
        <begin position="23"/>
        <end position="48"/>
    </location>
</feature>
<dbReference type="OrthoDB" id="9785015at2"/>
<keyword evidence="4" id="KW-1185">Reference proteome</keyword>
<dbReference type="PANTHER" id="PTHR30632">
    <property type="entry name" value="MOLYBDATE-BINDING PERIPLASMIC PROTEIN"/>
    <property type="match status" value="1"/>
</dbReference>
<dbReference type="GO" id="GO:0015689">
    <property type="term" value="P:molybdate ion transport"/>
    <property type="evidence" value="ECO:0007669"/>
    <property type="project" value="TreeGrafter"/>
</dbReference>
<protein>
    <submittedName>
        <fullName evidence="3">Extracellular solute-binding protein</fullName>
    </submittedName>
</protein>
<keyword evidence="2" id="KW-0732">Signal</keyword>
<sequence length="181" mass="18586">MNRRLTLVTAVVLGLSACTTQAPAPVAAPVPSPTPEHHHSAGPVPSGAPTGVIVVHAADPLRDTLTQLVPKFEEAFPGTRVTVEYGAGVEHAQHILHGMPVDVFLSADEAATGLVTAAHDRDAPVVVARNPNADETTRLAGQYTAIRPTTGANTVGADAFVTFLSSALARHIFADAGLAPA</sequence>
<dbReference type="EMBL" id="SNWR01000002">
    <property type="protein sequence ID" value="TDO33143.1"/>
    <property type="molecule type" value="Genomic_DNA"/>
</dbReference>
<dbReference type="PANTHER" id="PTHR30632:SF0">
    <property type="entry name" value="SULFATE-BINDING PROTEIN"/>
    <property type="match status" value="1"/>
</dbReference>
<gene>
    <name evidence="3" type="ORF">C8E87_8628</name>
</gene>
<accession>A0A4R6JBK6</accession>
<evidence type="ECO:0000313" key="4">
    <source>
        <dbReference type="Proteomes" id="UP000294901"/>
    </source>
</evidence>
<evidence type="ECO:0000256" key="2">
    <source>
        <dbReference type="SAM" id="SignalP"/>
    </source>
</evidence>
<dbReference type="GO" id="GO:0030973">
    <property type="term" value="F:molybdate ion binding"/>
    <property type="evidence" value="ECO:0007669"/>
    <property type="project" value="TreeGrafter"/>
</dbReference>
<evidence type="ECO:0000313" key="3">
    <source>
        <dbReference type="EMBL" id="TDO33143.1"/>
    </source>
</evidence>
<dbReference type="Pfam" id="PF13531">
    <property type="entry name" value="SBP_bac_11"/>
    <property type="match status" value="1"/>
</dbReference>
<feature type="chain" id="PRO_5020485693" evidence="2">
    <location>
        <begin position="25"/>
        <end position="181"/>
    </location>
</feature>
<feature type="signal peptide" evidence="2">
    <location>
        <begin position="1"/>
        <end position="24"/>
    </location>
</feature>
<dbReference type="Gene3D" id="3.40.190.10">
    <property type="entry name" value="Periplasmic binding protein-like II"/>
    <property type="match status" value="1"/>
</dbReference>
<evidence type="ECO:0000256" key="1">
    <source>
        <dbReference type="SAM" id="MobiDB-lite"/>
    </source>
</evidence>
<dbReference type="Proteomes" id="UP000294901">
    <property type="component" value="Unassembled WGS sequence"/>
</dbReference>
<comment type="caution">
    <text evidence="3">The sequence shown here is derived from an EMBL/GenBank/DDBJ whole genome shotgun (WGS) entry which is preliminary data.</text>
</comment>
<dbReference type="SUPFAM" id="SSF53850">
    <property type="entry name" value="Periplasmic binding protein-like II"/>
    <property type="match status" value="1"/>
</dbReference>
<dbReference type="RefSeq" id="WP_133879022.1">
    <property type="nucleotide sequence ID" value="NZ_BOMD01000053.1"/>
</dbReference>
<dbReference type="InterPro" id="IPR050682">
    <property type="entry name" value="ModA/WtpA"/>
</dbReference>
<reference evidence="3 4" key="1">
    <citation type="submission" date="2019-03" db="EMBL/GenBank/DDBJ databases">
        <title>Sequencing the genomes of 1000 actinobacteria strains.</title>
        <authorList>
            <person name="Klenk H.-P."/>
        </authorList>
    </citation>
    <scope>NUCLEOTIDE SEQUENCE [LARGE SCALE GENOMIC DNA]</scope>
    <source>
        <strain evidence="3 4">DSM 43805</strain>
    </source>
</reference>
<dbReference type="AlphaFoldDB" id="A0A4R6JBK6"/>
<name>A0A4R6JBK6_9ACTN</name>
<proteinExistence type="predicted"/>